<dbReference type="GO" id="GO:0005737">
    <property type="term" value="C:cytoplasm"/>
    <property type="evidence" value="ECO:0000318"/>
    <property type="project" value="GO_Central"/>
</dbReference>
<organism evidence="2 3">
    <name type="scientific">Monosiga brevicollis</name>
    <name type="common">Choanoflagellate</name>
    <dbReference type="NCBI Taxonomy" id="81824"/>
    <lineage>
        <taxon>Eukaryota</taxon>
        <taxon>Choanoflagellata</taxon>
        <taxon>Craspedida</taxon>
        <taxon>Salpingoecidae</taxon>
        <taxon>Monosiga</taxon>
    </lineage>
</organism>
<proteinExistence type="predicted"/>
<keyword evidence="3" id="KW-1185">Reference proteome</keyword>
<name>A9V0K7_MONBE</name>
<keyword evidence="1" id="KW-0472">Membrane</keyword>
<dbReference type="GO" id="GO:0016791">
    <property type="term" value="F:phosphatase activity"/>
    <property type="evidence" value="ECO:0000318"/>
    <property type="project" value="GO_Central"/>
</dbReference>
<dbReference type="GeneID" id="5891368"/>
<keyword evidence="1" id="KW-0812">Transmembrane</keyword>
<dbReference type="InterPro" id="IPR029033">
    <property type="entry name" value="His_PPase_superfam"/>
</dbReference>
<dbReference type="eggNOG" id="ENOG502RZPE">
    <property type="taxonomic scope" value="Eukaryota"/>
</dbReference>
<dbReference type="AlphaFoldDB" id="A9V0K7"/>
<sequence>MAVGTFVATLLYWLGGALLLVAAYFCAWLQYHHDVFVYKTKCKDKKWAKPDDYSTIIANLQPIATKKLYFIRHGESTWNVTFNRDKVTFIFRLIYSCVYDAYLTLTQSDSWFIDSPLCATGVEQADSARQYIKAKHTTSDHAKFLHDGRAILVCSNLRRCLSTAIVALYDRLKRSEEKLVILPWLQEITNNPDSVSITPAFTLPRPSWFDRNAPIMKPFDMNKSYATMLDPTENFGNKPVKGNGKQRIDAFNEVPALYCIRLILWLFSDAVDTDTVVLCGHSLWFMSYFKEFLPLDSNHPSKKKKMKNGAIVYLQVSLYETQQGKVRLDLSGLFPQTIHIIATQ</sequence>
<protein>
    <submittedName>
        <fullName evidence="2">Uncharacterized protein</fullName>
    </submittedName>
</protein>
<dbReference type="Gene3D" id="3.40.50.1240">
    <property type="entry name" value="Phosphoglycerate mutase-like"/>
    <property type="match status" value="1"/>
</dbReference>
<dbReference type="PANTHER" id="PTHR48100:SF44">
    <property type="entry name" value="PHOSPHATASE C1620.13-RELATED"/>
    <property type="match status" value="1"/>
</dbReference>
<dbReference type="InParanoid" id="A9V0K7"/>
<gene>
    <name evidence="2" type="ORF">MONBRDRAFT_32599</name>
</gene>
<dbReference type="PANTHER" id="PTHR48100">
    <property type="entry name" value="BROAD-SPECIFICITY PHOSPHATASE YOR283W-RELATED"/>
    <property type="match status" value="1"/>
</dbReference>
<feature type="transmembrane region" description="Helical" evidence="1">
    <location>
        <begin position="12"/>
        <end position="31"/>
    </location>
</feature>
<evidence type="ECO:0000313" key="2">
    <source>
        <dbReference type="EMBL" id="EDQ89033.1"/>
    </source>
</evidence>
<dbReference type="SMART" id="SM00855">
    <property type="entry name" value="PGAM"/>
    <property type="match status" value="1"/>
</dbReference>
<evidence type="ECO:0000256" key="1">
    <source>
        <dbReference type="SAM" id="Phobius"/>
    </source>
</evidence>
<dbReference type="KEGG" id="mbr:MONBRDRAFT_32599"/>
<dbReference type="EMBL" id="CH991552">
    <property type="protein sequence ID" value="EDQ89033.1"/>
    <property type="molecule type" value="Genomic_DNA"/>
</dbReference>
<reference evidence="2 3" key="1">
    <citation type="journal article" date="2008" name="Nature">
        <title>The genome of the choanoflagellate Monosiga brevicollis and the origin of metazoans.</title>
        <authorList>
            <consortium name="JGI Sequencing"/>
            <person name="King N."/>
            <person name="Westbrook M.J."/>
            <person name="Young S.L."/>
            <person name="Kuo A."/>
            <person name="Abedin M."/>
            <person name="Chapman J."/>
            <person name="Fairclough S."/>
            <person name="Hellsten U."/>
            <person name="Isogai Y."/>
            <person name="Letunic I."/>
            <person name="Marr M."/>
            <person name="Pincus D."/>
            <person name="Putnam N."/>
            <person name="Rokas A."/>
            <person name="Wright K.J."/>
            <person name="Zuzow R."/>
            <person name="Dirks W."/>
            <person name="Good M."/>
            <person name="Goodstein D."/>
            <person name="Lemons D."/>
            <person name="Li W."/>
            <person name="Lyons J.B."/>
            <person name="Morris A."/>
            <person name="Nichols S."/>
            <person name="Richter D.J."/>
            <person name="Salamov A."/>
            <person name="Bork P."/>
            <person name="Lim W.A."/>
            <person name="Manning G."/>
            <person name="Miller W.T."/>
            <person name="McGinnis W."/>
            <person name="Shapiro H."/>
            <person name="Tjian R."/>
            <person name="Grigoriev I.V."/>
            <person name="Rokhsar D."/>
        </authorList>
    </citation>
    <scope>NUCLEOTIDE SEQUENCE [LARGE SCALE GENOMIC DNA]</scope>
    <source>
        <strain evidence="3">MX1 / ATCC 50154</strain>
    </source>
</reference>
<keyword evidence="1" id="KW-1133">Transmembrane helix</keyword>
<dbReference type="CDD" id="cd07067">
    <property type="entry name" value="HP_PGM_like"/>
    <property type="match status" value="1"/>
</dbReference>
<dbReference type="RefSeq" id="XP_001746138.1">
    <property type="nucleotide sequence ID" value="XM_001746086.1"/>
</dbReference>
<evidence type="ECO:0000313" key="3">
    <source>
        <dbReference type="Proteomes" id="UP000001357"/>
    </source>
</evidence>
<dbReference type="SUPFAM" id="SSF53254">
    <property type="entry name" value="Phosphoglycerate mutase-like"/>
    <property type="match status" value="1"/>
</dbReference>
<dbReference type="InterPro" id="IPR013078">
    <property type="entry name" value="His_Pase_superF_clade-1"/>
</dbReference>
<dbReference type="InterPro" id="IPR050275">
    <property type="entry name" value="PGM_Phosphatase"/>
</dbReference>
<dbReference type="OMA" id="VVRNPDC"/>
<accession>A9V0K7</accession>
<dbReference type="Proteomes" id="UP000001357">
    <property type="component" value="Unassembled WGS sequence"/>
</dbReference>